<dbReference type="PANTHER" id="PTHR42929:SF1">
    <property type="entry name" value="INNER MEMBRANE ABC TRANSPORTER PERMEASE PROTEIN YDCU-RELATED"/>
    <property type="match status" value="1"/>
</dbReference>
<evidence type="ECO:0000256" key="3">
    <source>
        <dbReference type="ARBA" id="ARBA00022448"/>
    </source>
</evidence>
<evidence type="ECO:0000256" key="5">
    <source>
        <dbReference type="ARBA" id="ARBA00022692"/>
    </source>
</evidence>
<dbReference type="GO" id="GO:0005886">
    <property type="term" value="C:plasma membrane"/>
    <property type="evidence" value="ECO:0007669"/>
    <property type="project" value="UniProtKB-SubCell"/>
</dbReference>
<dbReference type="InterPro" id="IPR000515">
    <property type="entry name" value="MetI-like"/>
</dbReference>
<keyword evidence="3 8" id="KW-0813">Transport</keyword>
<feature type="transmembrane region" description="Helical" evidence="8">
    <location>
        <begin position="260"/>
        <end position="280"/>
    </location>
</feature>
<gene>
    <name evidence="10" type="ORF">ESZ36_22110</name>
</gene>
<dbReference type="Gene3D" id="1.10.3720.10">
    <property type="entry name" value="MetI-like"/>
    <property type="match status" value="1"/>
</dbReference>
<evidence type="ECO:0000256" key="7">
    <source>
        <dbReference type="ARBA" id="ARBA00023136"/>
    </source>
</evidence>
<name>A0A5C6Q422_9GAMM</name>
<feature type="transmembrane region" description="Helical" evidence="8">
    <location>
        <begin position="110"/>
        <end position="134"/>
    </location>
</feature>
<dbReference type="GO" id="GO:0055085">
    <property type="term" value="P:transmembrane transport"/>
    <property type="evidence" value="ECO:0007669"/>
    <property type="project" value="InterPro"/>
</dbReference>
<evidence type="ECO:0000256" key="1">
    <source>
        <dbReference type="ARBA" id="ARBA00004651"/>
    </source>
</evidence>
<evidence type="ECO:0000313" key="11">
    <source>
        <dbReference type="Proteomes" id="UP000321822"/>
    </source>
</evidence>
<keyword evidence="11" id="KW-1185">Reference proteome</keyword>
<proteinExistence type="inferred from homology"/>
<evidence type="ECO:0000256" key="6">
    <source>
        <dbReference type="ARBA" id="ARBA00022989"/>
    </source>
</evidence>
<evidence type="ECO:0000259" key="9">
    <source>
        <dbReference type="PROSITE" id="PS50928"/>
    </source>
</evidence>
<keyword evidence="5 8" id="KW-0812">Transmembrane</keyword>
<accession>A0A5C6Q422</accession>
<feature type="transmembrane region" description="Helical" evidence="8">
    <location>
        <begin position="12"/>
        <end position="34"/>
    </location>
</feature>
<dbReference type="CDD" id="cd06261">
    <property type="entry name" value="TM_PBP2"/>
    <property type="match status" value="1"/>
</dbReference>
<comment type="similarity">
    <text evidence="2">Belongs to the binding-protein-dependent transport system permease family. CysTW subfamily.</text>
</comment>
<sequence>MKKLSWNFWGLLPAYLVMSLLMVLPLLIIFYVSFMTSDAYGGYKAIFSLQSYSQIFYTADWDDNLVLNFQYLKIIARTLFLSGATAVICLLVSFPVAYYISRQSNNMKTFLLYLVTLPFWVSMVVRVYACVLILSNDGVLESGLRFFGLIGDIDSLLYNNAAMMVGMVYTYIPLMILPIYASIEKLDTRLIEAASDLYSCRMNTLRSIILPLCKPGIVAGFILVLVPCLGTVLEPMLLGGGKTMMLGNLIQNQFGVARNWSFGASLTVLLLCIVLLFLMFQAHRTSKLRELS</sequence>
<dbReference type="Pfam" id="PF00528">
    <property type="entry name" value="BPD_transp_1"/>
    <property type="match status" value="1"/>
</dbReference>
<evidence type="ECO:0000256" key="2">
    <source>
        <dbReference type="ARBA" id="ARBA00007069"/>
    </source>
</evidence>
<dbReference type="AlphaFoldDB" id="A0A5C6Q422"/>
<dbReference type="EMBL" id="VOLT01000020">
    <property type="protein sequence ID" value="TWX63560.1"/>
    <property type="molecule type" value="Genomic_DNA"/>
</dbReference>
<protein>
    <submittedName>
        <fullName evidence="10">ABC transporter permease</fullName>
    </submittedName>
</protein>
<keyword evidence="6 8" id="KW-1133">Transmembrane helix</keyword>
<evidence type="ECO:0000256" key="4">
    <source>
        <dbReference type="ARBA" id="ARBA00022475"/>
    </source>
</evidence>
<dbReference type="OrthoDB" id="9807047at2"/>
<dbReference type="RefSeq" id="WP_146791925.1">
    <property type="nucleotide sequence ID" value="NZ_VOLT01000020.1"/>
</dbReference>
<feature type="transmembrane region" description="Helical" evidence="8">
    <location>
        <begin position="161"/>
        <end position="181"/>
    </location>
</feature>
<reference evidence="10 11" key="1">
    <citation type="submission" date="2019-07" db="EMBL/GenBank/DDBJ databases">
        <title>Genomes of sea-ice associated Colwellia species.</title>
        <authorList>
            <person name="Bowman J.P."/>
        </authorList>
    </citation>
    <scope>NUCLEOTIDE SEQUENCE [LARGE SCALE GENOMIC DNA]</scope>
    <source>
        <strain evidence="10 11">ACAM 459</strain>
    </source>
</reference>
<comment type="caution">
    <text evidence="10">The sequence shown here is derived from an EMBL/GenBank/DDBJ whole genome shotgun (WGS) entry which is preliminary data.</text>
</comment>
<dbReference type="PANTHER" id="PTHR42929">
    <property type="entry name" value="INNER MEMBRANE ABC TRANSPORTER PERMEASE PROTEIN YDCU-RELATED-RELATED"/>
    <property type="match status" value="1"/>
</dbReference>
<keyword evidence="7 8" id="KW-0472">Membrane</keyword>
<organism evidence="10 11">
    <name type="scientific">Colwellia demingiae</name>
    <dbReference type="NCBI Taxonomy" id="89401"/>
    <lineage>
        <taxon>Bacteria</taxon>
        <taxon>Pseudomonadati</taxon>
        <taxon>Pseudomonadota</taxon>
        <taxon>Gammaproteobacteria</taxon>
        <taxon>Alteromonadales</taxon>
        <taxon>Colwelliaceae</taxon>
        <taxon>Colwellia</taxon>
    </lineage>
</organism>
<feature type="transmembrane region" description="Helical" evidence="8">
    <location>
        <begin position="216"/>
        <end position="240"/>
    </location>
</feature>
<dbReference type="SUPFAM" id="SSF161098">
    <property type="entry name" value="MetI-like"/>
    <property type="match status" value="1"/>
</dbReference>
<dbReference type="PROSITE" id="PS50928">
    <property type="entry name" value="ABC_TM1"/>
    <property type="match status" value="1"/>
</dbReference>
<feature type="transmembrane region" description="Helical" evidence="8">
    <location>
        <begin position="74"/>
        <end position="98"/>
    </location>
</feature>
<evidence type="ECO:0000313" key="10">
    <source>
        <dbReference type="EMBL" id="TWX63560.1"/>
    </source>
</evidence>
<dbReference type="Proteomes" id="UP000321822">
    <property type="component" value="Unassembled WGS sequence"/>
</dbReference>
<evidence type="ECO:0000256" key="8">
    <source>
        <dbReference type="RuleBase" id="RU363032"/>
    </source>
</evidence>
<comment type="subcellular location">
    <subcellularLocation>
        <location evidence="1 8">Cell membrane</location>
        <topology evidence="1 8">Multi-pass membrane protein</topology>
    </subcellularLocation>
</comment>
<feature type="domain" description="ABC transmembrane type-1" evidence="9">
    <location>
        <begin position="75"/>
        <end position="281"/>
    </location>
</feature>
<keyword evidence="4" id="KW-1003">Cell membrane</keyword>
<dbReference type="InterPro" id="IPR035906">
    <property type="entry name" value="MetI-like_sf"/>
</dbReference>